<dbReference type="Pfam" id="PF01522">
    <property type="entry name" value="Polysacc_deac_1"/>
    <property type="match status" value="1"/>
</dbReference>
<dbReference type="GO" id="GO:0005975">
    <property type="term" value="P:carbohydrate metabolic process"/>
    <property type="evidence" value="ECO:0007669"/>
    <property type="project" value="InterPro"/>
</dbReference>
<name>A0A8B6X9Z8_9BURK</name>
<evidence type="ECO:0000313" key="6">
    <source>
        <dbReference type="RefSeq" id="WP_051378974.1"/>
    </source>
</evidence>
<reference evidence="6" key="2">
    <citation type="submission" date="2025-08" db="UniProtKB">
        <authorList>
            <consortium name="RefSeq"/>
        </authorList>
    </citation>
    <scope>IDENTIFICATION</scope>
</reference>
<dbReference type="PANTHER" id="PTHR10587">
    <property type="entry name" value="GLYCOSYL TRANSFERASE-RELATED"/>
    <property type="match status" value="1"/>
</dbReference>
<dbReference type="GO" id="GO:0016810">
    <property type="term" value="F:hydrolase activity, acting on carbon-nitrogen (but not peptide) bonds"/>
    <property type="evidence" value="ECO:0007669"/>
    <property type="project" value="InterPro"/>
</dbReference>
<accession>A0A8B6X9Z8</accession>
<feature type="domain" description="NodB homology" evidence="4">
    <location>
        <begin position="193"/>
        <end position="380"/>
    </location>
</feature>
<dbReference type="InterPro" id="IPR050248">
    <property type="entry name" value="Polysacc_deacetylase_ArnD"/>
</dbReference>
<dbReference type="GO" id="GO:0016020">
    <property type="term" value="C:membrane"/>
    <property type="evidence" value="ECO:0007669"/>
    <property type="project" value="TreeGrafter"/>
</dbReference>
<feature type="signal peptide" evidence="3">
    <location>
        <begin position="1"/>
        <end position="24"/>
    </location>
</feature>
<dbReference type="InterPro" id="IPR002509">
    <property type="entry name" value="NODB_dom"/>
</dbReference>
<dbReference type="GO" id="GO:0046872">
    <property type="term" value="F:metal ion binding"/>
    <property type="evidence" value="ECO:0007669"/>
    <property type="project" value="UniProtKB-KW"/>
</dbReference>
<keyword evidence="1" id="KW-0479">Metal-binding</keyword>
<keyword evidence="3" id="KW-0732">Signal</keyword>
<organism evidence="5 6">
    <name type="scientific">Derxia gummosa DSM 723</name>
    <dbReference type="NCBI Taxonomy" id="1121388"/>
    <lineage>
        <taxon>Bacteria</taxon>
        <taxon>Pseudomonadati</taxon>
        <taxon>Pseudomonadota</taxon>
        <taxon>Betaproteobacteria</taxon>
        <taxon>Burkholderiales</taxon>
        <taxon>Alcaligenaceae</taxon>
        <taxon>Derxia</taxon>
    </lineage>
</organism>
<evidence type="ECO:0000259" key="4">
    <source>
        <dbReference type="PROSITE" id="PS51677"/>
    </source>
</evidence>
<dbReference type="Gene3D" id="3.20.20.370">
    <property type="entry name" value="Glycoside hydrolase/deacetylase"/>
    <property type="match status" value="1"/>
</dbReference>
<dbReference type="PANTHER" id="PTHR10587:SF133">
    <property type="entry name" value="CHITIN DEACETYLASE 1-RELATED"/>
    <property type="match status" value="1"/>
</dbReference>
<evidence type="ECO:0000256" key="1">
    <source>
        <dbReference type="ARBA" id="ARBA00022723"/>
    </source>
</evidence>
<dbReference type="OrthoDB" id="9816280at2"/>
<dbReference type="Proteomes" id="UP000675920">
    <property type="component" value="Unplaced"/>
</dbReference>
<dbReference type="SUPFAM" id="SSF88713">
    <property type="entry name" value="Glycoside hydrolase/deacetylase"/>
    <property type="match status" value="1"/>
</dbReference>
<protein>
    <submittedName>
        <fullName evidence="6">Polysaccharide deacetylase family protein</fullName>
        <ecNumber evidence="6">3.-.-.-</ecNumber>
    </submittedName>
</protein>
<evidence type="ECO:0000256" key="2">
    <source>
        <dbReference type="ARBA" id="ARBA00022801"/>
    </source>
</evidence>
<dbReference type="EC" id="3.-.-.-" evidence="6"/>
<proteinExistence type="predicted"/>
<evidence type="ECO:0000256" key="3">
    <source>
        <dbReference type="SAM" id="SignalP"/>
    </source>
</evidence>
<dbReference type="AlphaFoldDB" id="A0A8B6X9Z8"/>
<evidence type="ECO:0000313" key="5">
    <source>
        <dbReference type="Proteomes" id="UP000675920"/>
    </source>
</evidence>
<feature type="chain" id="PRO_5034158163" evidence="3">
    <location>
        <begin position="25"/>
        <end position="385"/>
    </location>
</feature>
<dbReference type="RefSeq" id="WP_051378974.1">
    <property type="nucleotide sequence ID" value="NZ_KI519499.1"/>
</dbReference>
<dbReference type="InterPro" id="IPR011330">
    <property type="entry name" value="Glyco_hydro/deAcase_b/a-brl"/>
</dbReference>
<reference evidence="6" key="1">
    <citation type="journal article" date="2003" name="Carbohydr. Res.">
        <title>Carbohydrate esterase family 4 enzymes: substrate specificity.</title>
        <authorList>
            <person name="Caufrier F."/>
            <person name="Martinou A."/>
            <person name="Dupont C."/>
            <person name="Bouriotis V."/>
        </authorList>
    </citation>
    <scope>NUCLEOTIDE SEQUENCE</scope>
</reference>
<dbReference type="CDD" id="cd10917">
    <property type="entry name" value="CE4_NodB_like_6s_7s"/>
    <property type="match status" value="1"/>
</dbReference>
<sequence>MKSALVLTAALALGATLVSAPARAAGPAAVAQVDPSLWTEAIDRRPGFDKASRAALLVYVGALDELRRLPDADMTAAFGVKSLNRASVERWAARETDLALANYRAASIDCARYAADWTCLDAVPASASALTSAATAWAARLPAGQAAWHANLAAFARTYVAEQMRLAALFPKTTSEIDRFNDGEWNGDALPDTRFLLSFDDGPSAPGGSTDDTLRMLATARRSGVFFLLGGNLQARVARGGADALAAAYRGQCVASHGWEHQSHQRWDAWQDSVTRTQALLRTTFPEAMVAPWFRPPYGQRTADSGAFFREQGLRVALWNIDSQDWNARVSANDVTGRIVTLMLIKRRGVLLFHDVHPKAQVALPVVFARVGTAVEWQECREAPL</sequence>
<keyword evidence="2" id="KW-0378">Hydrolase</keyword>
<keyword evidence="5" id="KW-1185">Reference proteome</keyword>
<dbReference type="PROSITE" id="PS51677">
    <property type="entry name" value="NODB"/>
    <property type="match status" value="1"/>
</dbReference>